<dbReference type="RefSeq" id="WP_405277978.1">
    <property type="nucleotide sequence ID" value="NZ_JBBHLI010000001.1"/>
</dbReference>
<protein>
    <recommendedName>
        <fullName evidence="3">Outer membrane protein beta-barrel domain-containing protein</fullName>
    </recommendedName>
</protein>
<proteinExistence type="predicted"/>
<dbReference type="Proteomes" id="UP001484239">
    <property type="component" value="Unassembled WGS sequence"/>
</dbReference>
<comment type="caution">
    <text evidence="1">The sequence shown here is derived from an EMBL/GenBank/DDBJ whole genome shotgun (WGS) entry which is preliminary data.</text>
</comment>
<accession>A0ABU9E582</accession>
<evidence type="ECO:0008006" key="3">
    <source>
        <dbReference type="Google" id="ProtNLM"/>
    </source>
</evidence>
<organism evidence="1 2">
    <name type="scientific">Gaopeijia maritima</name>
    <dbReference type="NCBI Taxonomy" id="3119007"/>
    <lineage>
        <taxon>Bacteria</taxon>
        <taxon>Pseudomonadati</taxon>
        <taxon>Gemmatimonadota</taxon>
        <taxon>Longimicrobiia</taxon>
        <taxon>Gaopeijiales</taxon>
        <taxon>Gaopeijiaceae</taxon>
        <taxon>Gaopeijia</taxon>
    </lineage>
</organism>
<sequence length="216" mass="22618">MGSSSRHSTVSARARGLRGHARLAVAALAGCALLLPLEGASAQDVRVGGAALLVSSRYDGPPVVDFDRRSGFGAEAFVDVVTPLAPLEVRAGARFVRRGGDEMGGGGAEIDWLGFPIALGPRLRRGPVSAIALGGVEVAYPVASRRSADLESGFAEVARTGVSGLIGAELALELHGGWRVGVESRWVREFTAAFEGSVGRLHTRAHEWSIRISRAR</sequence>
<evidence type="ECO:0000313" key="2">
    <source>
        <dbReference type="Proteomes" id="UP001484239"/>
    </source>
</evidence>
<reference evidence="1 2" key="1">
    <citation type="submission" date="2024-02" db="EMBL/GenBank/DDBJ databases">
        <title>A novel Gemmatimonadota bacterium.</title>
        <authorList>
            <person name="Du Z.-J."/>
            <person name="Ye Y.-Q."/>
        </authorList>
    </citation>
    <scope>NUCLEOTIDE SEQUENCE [LARGE SCALE GENOMIC DNA]</scope>
    <source>
        <strain evidence="1 2">DH-20</strain>
    </source>
</reference>
<dbReference type="EMBL" id="JBBHLI010000001">
    <property type="protein sequence ID" value="MEK9499890.1"/>
    <property type="molecule type" value="Genomic_DNA"/>
</dbReference>
<evidence type="ECO:0000313" key="1">
    <source>
        <dbReference type="EMBL" id="MEK9499890.1"/>
    </source>
</evidence>
<keyword evidence="2" id="KW-1185">Reference proteome</keyword>
<gene>
    <name evidence="1" type="ORF">WI372_02700</name>
</gene>
<name>A0ABU9E582_9BACT</name>